<keyword evidence="3" id="KW-1185">Reference proteome</keyword>
<protein>
    <recommendedName>
        <fullName evidence="1">YhdP central domain-containing protein</fullName>
    </recommendedName>
</protein>
<dbReference type="eggNOG" id="COG3164">
    <property type="taxonomic scope" value="Bacteria"/>
</dbReference>
<dbReference type="PATRIC" id="fig|1195246.3.peg.2430"/>
<organism evidence="2 3">
    <name type="scientific">Alishewanella agri BL06</name>
    <dbReference type="NCBI Taxonomy" id="1195246"/>
    <lineage>
        <taxon>Bacteria</taxon>
        <taxon>Pseudomonadati</taxon>
        <taxon>Pseudomonadota</taxon>
        <taxon>Gammaproteobacteria</taxon>
        <taxon>Alteromonadales</taxon>
        <taxon>Alteromonadaceae</taxon>
        <taxon>Alishewanella</taxon>
    </lineage>
</organism>
<feature type="domain" description="YhdP central" evidence="1">
    <location>
        <begin position="6"/>
        <end position="1254"/>
    </location>
</feature>
<comment type="caution">
    <text evidence="2">The sequence shown here is derived from an EMBL/GenBank/DDBJ whole genome shotgun (WGS) entry which is preliminary data.</text>
</comment>
<reference evidence="2 3" key="1">
    <citation type="journal article" date="2012" name="J. Bacteriol.">
        <title>Genome Sequence of Pectin-Degrading Alishewanella agri, Isolated from Landfill Soil.</title>
        <authorList>
            <person name="Kim J."/>
            <person name="Jung J."/>
            <person name="Sung J.S."/>
            <person name="Chun J."/>
            <person name="Park W."/>
        </authorList>
    </citation>
    <scope>NUCLEOTIDE SEQUENCE [LARGE SCALE GENOMIC DNA]</scope>
    <source>
        <strain evidence="2 3">BL06</strain>
    </source>
</reference>
<evidence type="ECO:0000313" key="3">
    <source>
        <dbReference type="Proteomes" id="UP000035062"/>
    </source>
</evidence>
<name>I9DPN8_9ALTE</name>
<dbReference type="PANTHER" id="PTHR38690">
    <property type="entry name" value="PROTEASE-RELATED"/>
    <property type="match status" value="1"/>
</dbReference>
<sequence length="1286" mass="141812">MQQVKRVCFYCLHKVWVALALCLVLLATVISVLRLALPYADSYKQQIEQVLSNQLGATVAIGQISAGWRGSGPALLLQQLELGDPQQPVLTIAQTSLHLDFWQTLLQRTITAEQIELQGLRYQLNADQLLGQQPSAASNELTLPALEQLFFRQLKDFTVIDSQLVLISAEHPEQEIQIHRLNWRNVGERHQGHGELSIAGVTANTISFILDFQGPDLQQAQGQLYLESAELDVLPWFVQFLPQSSRLQKAALNFRAWAGLSGGQFTYLQLELAENSLYWQREAVQHSLKLGPGQLLWTPNSNGWQLLSTELTLADALTQWPGLTLQLSRADEQYLATLSDFQLDALQPLAQLLAEDSEKLEAILAYQPTGYLQQLQLRVRQEQWQLTGTVEALSTVAVGDVPGLKQLQGQLAATEHLIWLRLNGEQQSLDWDGLFPTPWDYQQLVAELRLVPTTAGWQIQIPEFQLQLSDFELAAEASITLGERPELALLAQLTGLDAAKASQYFPQRYMPEKTRDYLSVAIEGGQLQQATVLWQGAFADYPFSDATGHFQVYAGLNGATFRFAPDWPALTELQAALWFDNAAMLIEGQQGYLGLLPLTDPVQASIVDLRRATQLDIRLNTELDTAALTELMLASSLQNSLGKTLQHLGLAGPVRGDLLLEIGLTEPGVVASGSADLLNVQANLQAPAIQLDGLTGRVNFRNEVLAGEALQFRYLGLPASGSFNGAMQDLGYQIELTLQGQALAEDLQLLLVTDNEDLLAGAADWQLKLALNLPEQGFTYQATLDADLSALALQLPIPYQKSVGQRALLHLVANGNTEQSFVALSYPQLLDFQAQLSHSSGRIERAQLMLGPDKASLTQTGFTVEVDLASAELTSWFSLLQPLLSKAATEPGWLPPLQRVRGQIQQIRLPAELELTNTVFDLTPTADAWQLQLNGAEIASRWQFFHDWQAKGLTAELDYLHLVLPQPLLAADSAAVETTPAPEPERQAQQWLTEMVPLQLRCKDCAVGPYRFGNVTLKAAGTGERWQLTELQTDYKGNKFNLTGNWQPDAELGLSQFSGNFVSPNLGALLTEYGLSSAISGSRSELDFTLHWQGAPQQFAMKALNGKVQFALGEGSLTEVSDQGARLFSIFSLNSLVRKLRLDFRDVFAKGFFYNRMSGNLSLQQGVAQTSDFSIDGVPGNMQLQGYADLVKREMDYQVSFSPKVTSSLPVIIAWMVNPATGLAALALDEVFQSAEVISRINFTVTGSFDKPVVTEVNRHSTEVPVPVRIAQPEIRNDDSRQPLLN</sequence>
<evidence type="ECO:0000313" key="2">
    <source>
        <dbReference type="EMBL" id="EIW87975.1"/>
    </source>
</evidence>
<proteinExistence type="predicted"/>
<dbReference type="Pfam" id="PF13116">
    <property type="entry name" value="YhdP"/>
    <property type="match status" value="1"/>
</dbReference>
<dbReference type="STRING" id="1195246.AGRI_12256"/>
<evidence type="ECO:0000259" key="1">
    <source>
        <dbReference type="Pfam" id="PF13116"/>
    </source>
</evidence>
<dbReference type="Proteomes" id="UP000035062">
    <property type="component" value="Unassembled WGS sequence"/>
</dbReference>
<dbReference type="EMBL" id="AKKU01000025">
    <property type="protein sequence ID" value="EIW87975.1"/>
    <property type="molecule type" value="Genomic_DNA"/>
</dbReference>
<dbReference type="PANTHER" id="PTHR38690:SF1">
    <property type="entry name" value="PROTEASE"/>
    <property type="match status" value="1"/>
</dbReference>
<dbReference type="InterPro" id="IPR025263">
    <property type="entry name" value="YhdP_central"/>
</dbReference>
<gene>
    <name evidence="2" type="ORF">AGRI_12256</name>
</gene>
<dbReference type="InterPro" id="IPR011836">
    <property type="entry name" value="YhdP"/>
</dbReference>
<accession>I9DPN8</accession>
<dbReference type="NCBIfam" id="TIGR02099">
    <property type="entry name" value="YhdP family protein"/>
    <property type="match status" value="1"/>
</dbReference>